<evidence type="ECO:0000313" key="6">
    <source>
        <dbReference type="EMBL" id="CAB4600263.1"/>
    </source>
</evidence>
<dbReference type="EMBL" id="CAEZUM010000034">
    <property type="protein sequence ID" value="CAB4600263.1"/>
    <property type="molecule type" value="Genomic_DNA"/>
</dbReference>
<dbReference type="AlphaFoldDB" id="A0A6J7NAT3"/>
<dbReference type="EMBL" id="CAFBPO010000024">
    <property type="protein sequence ID" value="CAB5028866.1"/>
    <property type="molecule type" value="Genomic_DNA"/>
</dbReference>
<dbReference type="SMART" id="SM01117">
    <property type="entry name" value="Cyt-b5"/>
    <property type="match status" value="1"/>
</dbReference>
<dbReference type="InterPro" id="IPR036400">
    <property type="entry name" value="Cyt_B5-like_heme/steroid_sf"/>
</dbReference>
<keyword evidence="3" id="KW-0408">Iron</keyword>
<evidence type="ECO:0000313" key="7">
    <source>
        <dbReference type="EMBL" id="CAB4682027.1"/>
    </source>
</evidence>
<dbReference type="EMBL" id="CAEZZH010000020">
    <property type="protein sequence ID" value="CAB4762814.1"/>
    <property type="molecule type" value="Genomic_DNA"/>
</dbReference>
<evidence type="ECO:0000313" key="10">
    <source>
        <dbReference type="EMBL" id="CAB4811276.1"/>
    </source>
</evidence>
<keyword evidence="1" id="KW-0349">Heme</keyword>
<dbReference type="EMBL" id="CAFAAN010000016">
    <property type="protein sequence ID" value="CAB4811276.1"/>
    <property type="molecule type" value="Genomic_DNA"/>
</dbReference>
<dbReference type="EMBL" id="CAFAZW010000026">
    <property type="protein sequence ID" value="CAB4844470.1"/>
    <property type="molecule type" value="Genomic_DNA"/>
</dbReference>
<evidence type="ECO:0000256" key="4">
    <source>
        <dbReference type="ARBA" id="ARBA00038168"/>
    </source>
</evidence>
<evidence type="ECO:0000259" key="5">
    <source>
        <dbReference type="PROSITE" id="PS50255"/>
    </source>
</evidence>
<dbReference type="EMBL" id="CAEZYT010000046">
    <property type="protein sequence ID" value="CAB4738284.1"/>
    <property type="molecule type" value="Genomic_DNA"/>
</dbReference>
<evidence type="ECO:0000313" key="13">
    <source>
        <dbReference type="EMBL" id="CAB4990266.1"/>
    </source>
</evidence>
<sequence>MKRIVSALGMAVVLSIVVAPGSSAAVKTGDACKKVGQTSVAGGFKYTCVKKGSKMVWGKGVAVKATAPAGAGYTLAKVKANASAASCWTVIKGNVYDLTKWIGSHPGGESAILSLCGQDGSAAFSAQHEGKSKPESRLAGYLLGPLAK</sequence>
<gene>
    <name evidence="6" type="ORF">UFOPK1824_00650</name>
    <name evidence="7" type="ORF">UFOPK2340_01177</name>
    <name evidence="8" type="ORF">UFOPK2772_00831</name>
    <name evidence="9" type="ORF">UFOPK2850_01271</name>
    <name evidence="10" type="ORF">UFOPK3027_01347</name>
    <name evidence="11" type="ORF">UFOPK3256_01310</name>
    <name evidence="12" type="ORF">UFOPK3827_01330</name>
    <name evidence="13" type="ORF">UFOPK3982_01106</name>
    <name evidence="14" type="ORF">UFOPK4120_01388</name>
    <name evidence="15" type="ORF">UFOPK4404_01384</name>
</gene>
<dbReference type="InterPro" id="IPR050668">
    <property type="entry name" value="Cytochrome_b5"/>
</dbReference>
<evidence type="ECO:0000313" key="14">
    <source>
        <dbReference type="EMBL" id="CAB5028866.1"/>
    </source>
</evidence>
<dbReference type="InterPro" id="IPR001199">
    <property type="entry name" value="Cyt_B5-like_heme/steroid-bd"/>
</dbReference>
<evidence type="ECO:0000256" key="1">
    <source>
        <dbReference type="ARBA" id="ARBA00022617"/>
    </source>
</evidence>
<dbReference type="EMBL" id="CAFBQY010000019">
    <property type="protein sequence ID" value="CAB5076011.1"/>
    <property type="molecule type" value="Genomic_DNA"/>
</dbReference>
<dbReference type="Pfam" id="PF00173">
    <property type="entry name" value="Cyt-b5"/>
    <property type="match status" value="1"/>
</dbReference>
<dbReference type="SUPFAM" id="SSF55856">
    <property type="entry name" value="Cytochrome b5-like heme/steroid binding domain"/>
    <property type="match status" value="1"/>
</dbReference>
<dbReference type="GO" id="GO:0046872">
    <property type="term" value="F:metal ion binding"/>
    <property type="evidence" value="ECO:0007669"/>
    <property type="project" value="UniProtKB-KW"/>
</dbReference>
<reference evidence="13" key="1">
    <citation type="submission" date="2020-05" db="EMBL/GenBank/DDBJ databases">
        <authorList>
            <person name="Chiriac C."/>
            <person name="Salcher M."/>
            <person name="Ghai R."/>
            <person name="Kavagutti S V."/>
        </authorList>
    </citation>
    <scope>NUCLEOTIDE SEQUENCE</scope>
</reference>
<evidence type="ECO:0000313" key="8">
    <source>
        <dbReference type="EMBL" id="CAB4738284.1"/>
    </source>
</evidence>
<dbReference type="EMBL" id="CAFBOO010000009">
    <property type="protein sequence ID" value="CAB4990266.1"/>
    <property type="molecule type" value="Genomic_DNA"/>
</dbReference>
<evidence type="ECO:0000256" key="2">
    <source>
        <dbReference type="ARBA" id="ARBA00022723"/>
    </source>
</evidence>
<proteinExistence type="inferred from homology"/>
<protein>
    <submittedName>
        <fullName evidence="13">Unannotated protein</fullName>
    </submittedName>
</protein>
<dbReference type="EMBL" id="CAEZXC010000086">
    <property type="protein sequence ID" value="CAB4682027.1"/>
    <property type="molecule type" value="Genomic_DNA"/>
</dbReference>
<comment type="similarity">
    <text evidence="4">Belongs to the cytochrome b5 family.</text>
</comment>
<dbReference type="GO" id="GO:0016020">
    <property type="term" value="C:membrane"/>
    <property type="evidence" value="ECO:0007669"/>
    <property type="project" value="TreeGrafter"/>
</dbReference>
<name>A0A6J7NAT3_9ZZZZ</name>
<dbReference type="Gene3D" id="3.10.120.10">
    <property type="entry name" value="Cytochrome b5-like heme/steroid binding domain"/>
    <property type="match status" value="1"/>
</dbReference>
<evidence type="ECO:0000313" key="9">
    <source>
        <dbReference type="EMBL" id="CAB4762814.1"/>
    </source>
</evidence>
<evidence type="ECO:0000313" key="12">
    <source>
        <dbReference type="EMBL" id="CAB4962277.1"/>
    </source>
</evidence>
<feature type="domain" description="Cytochrome b5 heme-binding" evidence="5">
    <location>
        <begin position="73"/>
        <end position="147"/>
    </location>
</feature>
<dbReference type="GO" id="GO:0020037">
    <property type="term" value="F:heme binding"/>
    <property type="evidence" value="ECO:0007669"/>
    <property type="project" value="TreeGrafter"/>
</dbReference>
<evidence type="ECO:0000313" key="11">
    <source>
        <dbReference type="EMBL" id="CAB4844470.1"/>
    </source>
</evidence>
<dbReference type="PROSITE" id="PS50255">
    <property type="entry name" value="CYTOCHROME_B5_2"/>
    <property type="match status" value="1"/>
</dbReference>
<dbReference type="PANTHER" id="PTHR19359">
    <property type="entry name" value="CYTOCHROME B5"/>
    <property type="match status" value="1"/>
</dbReference>
<dbReference type="EMBL" id="CAFBNM010000019">
    <property type="protein sequence ID" value="CAB4962277.1"/>
    <property type="molecule type" value="Genomic_DNA"/>
</dbReference>
<dbReference type="PRINTS" id="PR00363">
    <property type="entry name" value="CYTOCHROMEB5"/>
</dbReference>
<accession>A0A6J7NAT3</accession>
<keyword evidence="2" id="KW-0479">Metal-binding</keyword>
<evidence type="ECO:0000313" key="15">
    <source>
        <dbReference type="EMBL" id="CAB5076011.1"/>
    </source>
</evidence>
<organism evidence="13">
    <name type="scientific">freshwater metagenome</name>
    <dbReference type="NCBI Taxonomy" id="449393"/>
    <lineage>
        <taxon>unclassified sequences</taxon>
        <taxon>metagenomes</taxon>
        <taxon>ecological metagenomes</taxon>
    </lineage>
</organism>
<evidence type="ECO:0000256" key="3">
    <source>
        <dbReference type="ARBA" id="ARBA00023004"/>
    </source>
</evidence>